<feature type="transmembrane region" description="Helical" evidence="1">
    <location>
        <begin position="107"/>
        <end position="126"/>
    </location>
</feature>
<keyword evidence="1" id="KW-0472">Membrane</keyword>
<sequence>MVIATLFICLGDVREGRICHLAELSGCDVSIRMLDNMYDDSCDIITVVQYNVLVCRFHCRDDIVSSLGVSGALILEQVPVAARQVRGSKIDVYRRINLVLISMNCRLTHLLWFLYTCYIAIIFLMCNKY</sequence>
<evidence type="ECO:0000313" key="2">
    <source>
        <dbReference type="EMBL" id="CAE4628327.1"/>
    </source>
</evidence>
<protein>
    <submittedName>
        <fullName evidence="2">Uncharacterized protein</fullName>
    </submittedName>
</protein>
<evidence type="ECO:0000256" key="1">
    <source>
        <dbReference type="SAM" id="Phobius"/>
    </source>
</evidence>
<name>A0A7S4VSH5_9STRA</name>
<gene>
    <name evidence="2" type="ORF">DBRI00130_LOCUS25992</name>
</gene>
<dbReference type="EMBL" id="HBNS01033204">
    <property type="protein sequence ID" value="CAE4628327.1"/>
    <property type="molecule type" value="Transcribed_RNA"/>
</dbReference>
<reference evidence="2" key="1">
    <citation type="submission" date="2021-01" db="EMBL/GenBank/DDBJ databases">
        <authorList>
            <person name="Corre E."/>
            <person name="Pelletier E."/>
            <person name="Niang G."/>
            <person name="Scheremetjew M."/>
            <person name="Finn R."/>
            <person name="Kale V."/>
            <person name="Holt S."/>
            <person name="Cochrane G."/>
            <person name="Meng A."/>
            <person name="Brown T."/>
            <person name="Cohen L."/>
        </authorList>
    </citation>
    <scope>NUCLEOTIDE SEQUENCE</scope>
    <source>
        <strain evidence="2">GSO104</strain>
    </source>
</reference>
<proteinExistence type="predicted"/>
<keyword evidence="1" id="KW-1133">Transmembrane helix</keyword>
<organism evidence="2">
    <name type="scientific">Ditylum brightwellii</name>
    <dbReference type="NCBI Taxonomy" id="49249"/>
    <lineage>
        <taxon>Eukaryota</taxon>
        <taxon>Sar</taxon>
        <taxon>Stramenopiles</taxon>
        <taxon>Ochrophyta</taxon>
        <taxon>Bacillariophyta</taxon>
        <taxon>Mediophyceae</taxon>
        <taxon>Lithodesmiophycidae</taxon>
        <taxon>Lithodesmiales</taxon>
        <taxon>Lithodesmiaceae</taxon>
        <taxon>Ditylum</taxon>
    </lineage>
</organism>
<keyword evidence="1" id="KW-0812">Transmembrane</keyword>
<accession>A0A7S4VSH5</accession>
<dbReference type="AlphaFoldDB" id="A0A7S4VSH5"/>